<evidence type="ECO:0000256" key="1">
    <source>
        <dbReference type="ARBA" id="ARBA00022679"/>
    </source>
</evidence>
<dbReference type="RefSeq" id="WP_274149725.1">
    <property type="nucleotide sequence ID" value="NZ_CP117811.1"/>
</dbReference>
<dbReference type="InterPro" id="IPR011611">
    <property type="entry name" value="PfkB_dom"/>
</dbReference>
<keyword evidence="2 4" id="KW-0418">Kinase</keyword>
<keyword evidence="1" id="KW-0808">Transferase</keyword>
<dbReference type="PANTHER" id="PTHR42774">
    <property type="entry name" value="PHOSPHOTRANSFERASE SYSTEM TRANSPORT PROTEIN"/>
    <property type="match status" value="1"/>
</dbReference>
<organism evidence="4 5">
    <name type="scientific">Lentisphaera profundi</name>
    <dbReference type="NCBI Taxonomy" id="1658616"/>
    <lineage>
        <taxon>Bacteria</taxon>
        <taxon>Pseudomonadati</taxon>
        <taxon>Lentisphaerota</taxon>
        <taxon>Lentisphaeria</taxon>
        <taxon>Lentisphaerales</taxon>
        <taxon>Lentisphaeraceae</taxon>
        <taxon>Lentisphaera</taxon>
    </lineage>
</organism>
<dbReference type="InterPro" id="IPR029056">
    <property type="entry name" value="Ribokinase-like"/>
</dbReference>
<dbReference type="Proteomes" id="UP001214250">
    <property type="component" value="Chromosome 1"/>
</dbReference>
<dbReference type="InterPro" id="IPR052562">
    <property type="entry name" value="Ketohexokinase-related"/>
</dbReference>
<name>A0ABY7VRL8_9BACT</name>
<sequence>MEEVKRADQTHQSSSKKIVIPACDLLGIGLSVLDHSLFLKSHPQSDEKTTALNSFETIGGPACVGTLCANRLGLRTALISAIGQDSAADFICSYQDKFTNHNFIPLRSDKSAHATILVKDNGERSVIASLPQKVQSSHYHVQHVPKYILLDGRYIDECYDLIMLLKDRGSQIILDAGSANPGILKMLPHAHILISSQKFALDYTKKTCANEALSEIKKTHTQIIITTGEKGSLYYLDGQTGAIIANKIKAVNSNGAGDIFHGAFIAALAGEKNSLESAKIASQIAGWHCTQSSVEQTLQCLGKNLSLESFL</sequence>
<reference evidence="4 5" key="1">
    <citation type="submission" date="2023-02" db="EMBL/GenBank/DDBJ databases">
        <title>Genome sequence of Lentisphaera profundi SAORIC-696.</title>
        <authorList>
            <person name="Kim e."/>
            <person name="Cho J.-C."/>
            <person name="Choi A."/>
            <person name="Kang I."/>
        </authorList>
    </citation>
    <scope>NUCLEOTIDE SEQUENCE [LARGE SCALE GENOMIC DNA]</scope>
    <source>
        <strain evidence="4 5">SAORIC-696</strain>
    </source>
</reference>
<feature type="domain" description="Carbohydrate kinase PfkB" evidence="3">
    <location>
        <begin position="28"/>
        <end position="295"/>
    </location>
</feature>
<proteinExistence type="predicted"/>
<evidence type="ECO:0000313" key="5">
    <source>
        <dbReference type="Proteomes" id="UP001214250"/>
    </source>
</evidence>
<dbReference type="EMBL" id="CP117811">
    <property type="protein sequence ID" value="WDE95875.1"/>
    <property type="molecule type" value="Genomic_DNA"/>
</dbReference>
<dbReference type="GO" id="GO:0016301">
    <property type="term" value="F:kinase activity"/>
    <property type="evidence" value="ECO:0007669"/>
    <property type="project" value="UniProtKB-KW"/>
</dbReference>
<dbReference type="InterPro" id="IPR002173">
    <property type="entry name" value="Carboh/pur_kinase_PfkB_CS"/>
</dbReference>
<dbReference type="SUPFAM" id="SSF53613">
    <property type="entry name" value="Ribokinase-like"/>
    <property type="match status" value="1"/>
</dbReference>
<gene>
    <name evidence="4" type="ORF">PQO03_09115</name>
</gene>
<evidence type="ECO:0000259" key="3">
    <source>
        <dbReference type="Pfam" id="PF00294"/>
    </source>
</evidence>
<accession>A0ABY7VRL8</accession>
<keyword evidence="5" id="KW-1185">Reference proteome</keyword>
<dbReference type="PANTHER" id="PTHR42774:SF3">
    <property type="entry name" value="KETOHEXOKINASE"/>
    <property type="match status" value="1"/>
</dbReference>
<evidence type="ECO:0000256" key="2">
    <source>
        <dbReference type="ARBA" id="ARBA00022777"/>
    </source>
</evidence>
<dbReference type="PROSITE" id="PS00584">
    <property type="entry name" value="PFKB_KINASES_2"/>
    <property type="match status" value="1"/>
</dbReference>
<protein>
    <submittedName>
        <fullName evidence="4">PfkB family carbohydrate kinase</fullName>
    </submittedName>
</protein>
<dbReference type="Gene3D" id="3.40.1190.20">
    <property type="match status" value="1"/>
</dbReference>
<evidence type="ECO:0000313" key="4">
    <source>
        <dbReference type="EMBL" id="WDE95875.1"/>
    </source>
</evidence>
<dbReference type="Pfam" id="PF00294">
    <property type="entry name" value="PfkB"/>
    <property type="match status" value="1"/>
</dbReference>